<dbReference type="InterPro" id="IPR010262">
    <property type="entry name" value="Arylsulfotransferase_bact"/>
</dbReference>
<dbReference type="EMBL" id="JACHFW010000004">
    <property type="protein sequence ID" value="MBB5264291.1"/>
    <property type="molecule type" value="Genomic_DNA"/>
</dbReference>
<dbReference type="PANTHER" id="PTHR35340">
    <property type="entry name" value="PQQ ENZYME REPEAT PROTEIN-RELATED"/>
    <property type="match status" value="1"/>
</dbReference>
<sequence length="466" mass="52905">MGNVSYYPTGVCLYKPEKCYNGYTLYACPGGGAVIIDMHGNEFRRFENITGFPLKMLPNGHIMGSSAEIPNHLQDMADLIEIDWDGNIVWKYDAFTTWTANGQKPVPALRQHHDFQREGTPNDYCPLKDGEVFEKRGKTLILCHENVENPKISDKMLLDDTIIEVDEDGHILWRWSASEHIDEFGFSPVQRETIRKWPNYEPRSGCGDWLHINCVSWLGENPWYDQGDERFRPENILFGSREGCVMCIISHETGRVVWRLGPDFSENETLKAIGWIIGQHHVHMIPKGFPGQGNILLFDNGGAAGYGVPTPYNPTGNKAIHRDYSRILEINPVTLKVEWEYSAAQAGYFGPLEGFRFYSKLVSSAQRLPNGNTLITEGVDGRIFEVTRDFELVWEFTNPVFNGKGNGSAFQPPYMNMLYRSYRIPYPWIPQLEPPKDLPPITPLANSNFRVPGSPALSRTKPVKIS</sequence>
<dbReference type="PANTHER" id="PTHR35340:SF5">
    <property type="entry name" value="ASST-DOMAIN-CONTAINING PROTEIN"/>
    <property type="match status" value="1"/>
</dbReference>
<evidence type="ECO:0000313" key="2">
    <source>
        <dbReference type="Proteomes" id="UP000543642"/>
    </source>
</evidence>
<comment type="caution">
    <text evidence="1">The sequence shown here is derived from an EMBL/GenBank/DDBJ whole genome shotgun (WGS) entry which is preliminary data.</text>
</comment>
<name>A0A7W8H9C0_9FIRM</name>
<proteinExistence type="predicted"/>
<accession>A0A7W8H9C0</accession>
<organism evidence="1 2">
    <name type="scientific">Catenibacillus scindens</name>
    <dbReference type="NCBI Taxonomy" id="673271"/>
    <lineage>
        <taxon>Bacteria</taxon>
        <taxon>Bacillati</taxon>
        <taxon>Bacillota</taxon>
        <taxon>Clostridia</taxon>
        <taxon>Lachnospirales</taxon>
        <taxon>Lachnospiraceae</taxon>
        <taxon>Catenibacillus</taxon>
    </lineage>
</organism>
<dbReference type="SUPFAM" id="SSF50998">
    <property type="entry name" value="Quinoprotein alcohol dehydrogenase-like"/>
    <property type="match status" value="1"/>
</dbReference>
<reference evidence="1 2" key="1">
    <citation type="submission" date="2020-08" db="EMBL/GenBank/DDBJ databases">
        <title>Genomic Encyclopedia of Type Strains, Phase IV (KMG-IV): sequencing the most valuable type-strain genomes for metagenomic binning, comparative biology and taxonomic classification.</title>
        <authorList>
            <person name="Goeker M."/>
        </authorList>
    </citation>
    <scope>NUCLEOTIDE SEQUENCE [LARGE SCALE GENOMIC DNA]</scope>
    <source>
        <strain evidence="1 2">DSM 106146</strain>
    </source>
</reference>
<gene>
    <name evidence="1" type="ORF">HNP82_001402</name>
</gene>
<dbReference type="InterPro" id="IPR011047">
    <property type="entry name" value="Quinoprotein_ADH-like_sf"/>
</dbReference>
<dbReference type="GO" id="GO:0004062">
    <property type="term" value="F:aryl sulfotransferase activity"/>
    <property type="evidence" value="ECO:0007669"/>
    <property type="project" value="InterPro"/>
</dbReference>
<dbReference type="AlphaFoldDB" id="A0A7W8H9C0"/>
<keyword evidence="2" id="KW-1185">Reference proteome</keyword>
<dbReference type="Proteomes" id="UP000543642">
    <property type="component" value="Unassembled WGS sequence"/>
</dbReference>
<dbReference type="Pfam" id="PF05935">
    <property type="entry name" value="Arylsulfotrans"/>
    <property type="match status" value="1"/>
</dbReference>
<dbReference type="RefSeq" id="WP_183772835.1">
    <property type="nucleotide sequence ID" value="NZ_JACHFW010000004.1"/>
</dbReference>
<evidence type="ECO:0008006" key="3">
    <source>
        <dbReference type="Google" id="ProtNLM"/>
    </source>
</evidence>
<evidence type="ECO:0000313" key="1">
    <source>
        <dbReference type="EMBL" id="MBB5264291.1"/>
    </source>
</evidence>
<protein>
    <recommendedName>
        <fullName evidence="3">Thioredoxin</fullName>
    </recommendedName>
</protein>
<dbReference type="InterPro" id="IPR053143">
    <property type="entry name" value="Arylsulfate_ST"/>
</dbReference>